<evidence type="ECO:0000313" key="1">
    <source>
        <dbReference type="EMBL" id="PKY42786.1"/>
    </source>
</evidence>
<protein>
    <submittedName>
        <fullName evidence="1">Uncharacterized protein</fullName>
    </submittedName>
</protein>
<reference evidence="1 2" key="1">
    <citation type="submission" date="2015-10" db="EMBL/GenBank/DDBJ databases">
        <title>Genome analyses suggest a sexual origin of heterokaryosis in a supposedly ancient asexual fungus.</title>
        <authorList>
            <person name="Ropars J."/>
            <person name="Sedzielewska K."/>
            <person name="Noel J."/>
            <person name="Charron P."/>
            <person name="Farinelli L."/>
            <person name="Marton T."/>
            <person name="Kruger M."/>
            <person name="Pelin A."/>
            <person name="Brachmann A."/>
            <person name="Corradi N."/>
        </authorList>
    </citation>
    <scope>NUCLEOTIDE SEQUENCE [LARGE SCALE GENOMIC DNA]</scope>
    <source>
        <strain evidence="1 2">A4</strain>
    </source>
</reference>
<name>A0A2I1G829_9GLOM</name>
<proteinExistence type="predicted"/>
<organism evidence="1 2">
    <name type="scientific">Rhizophagus irregularis</name>
    <dbReference type="NCBI Taxonomy" id="588596"/>
    <lineage>
        <taxon>Eukaryota</taxon>
        <taxon>Fungi</taxon>
        <taxon>Fungi incertae sedis</taxon>
        <taxon>Mucoromycota</taxon>
        <taxon>Glomeromycotina</taxon>
        <taxon>Glomeromycetes</taxon>
        <taxon>Glomerales</taxon>
        <taxon>Glomeraceae</taxon>
        <taxon>Rhizophagus</taxon>
    </lineage>
</organism>
<keyword evidence="2" id="KW-1185">Reference proteome</keyword>
<accession>A0A2I1G829</accession>
<gene>
    <name evidence="1" type="ORF">RhiirA4_456644</name>
</gene>
<evidence type="ECO:0000313" key="2">
    <source>
        <dbReference type="Proteomes" id="UP000234323"/>
    </source>
</evidence>
<sequence>MWPDGECPLLWCCLPEELKYSVVWLPLKDDRNSGSRCLVRAWVTWPLSIAKCQVIQYILYITVIINGSF</sequence>
<dbReference type="Proteomes" id="UP000234323">
    <property type="component" value="Unassembled WGS sequence"/>
</dbReference>
<dbReference type="AlphaFoldDB" id="A0A2I1G829"/>
<comment type="caution">
    <text evidence="1">The sequence shown here is derived from an EMBL/GenBank/DDBJ whole genome shotgun (WGS) entry which is preliminary data.</text>
</comment>
<dbReference type="EMBL" id="LLXI01000216">
    <property type="protein sequence ID" value="PKY42786.1"/>
    <property type="molecule type" value="Genomic_DNA"/>
</dbReference>